<feature type="compositionally biased region" description="Polar residues" evidence="1">
    <location>
        <begin position="1"/>
        <end position="25"/>
    </location>
</feature>
<comment type="caution">
    <text evidence="2">The sequence shown here is derived from an EMBL/GenBank/DDBJ whole genome shotgun (WGS) entry which is preliminary data.</text>
</comment>
<evidence type="ECO:0000313" key="2">
    <source>
        <dbReference type="EMBL" id="KAK9129525.1"/>
    </source>
</evidence>
<name>A0AAP0JAD5_9MAGN</name>
<dbReference type="PANTHER" id="PTHR47512:SF3">
    <property type="entry name" value="CHALCONE-FLAVONONE ISOMERASE FAMILY PROTEIN"/>
    <property type="match status" value="1"/>
</dbReference>
<feature type="region of interest" description="Disordered" evidence="1">
    <location>
        <begin position="1"/>
        <end position="46"/>
    </location>
</feature>
<feature type="compositionally biased region" description="Polar residues" evidence="1">
    <location>
        <begin position="209"/>
        <end position="225"/>
    </location>
</feature>
<feature type="compositionally biased region" description="Acidic residues" evidence="1">
    <location>
        <begin position="247"/>
        <end position="273"/>
    </location>
</feature>
<evidence type="ECO:0000313" key="3">
    <source>
        <dbReference type="Proteomes" id="UP001417504"/>
    </source>
</evidence>
<sequence length="356" mass="39133">METPSSTKRITRSQTKSAMNNSIPNSGKAENESETQPLSRQRNAKMEQRSVLIDITNDSPITGLAVGFLETPLSQAKKRVQPKKTPGSGEVLLRGQVKTLLHKVEEEAELVKLSAELVKLSAEHRAVVSFRDLARSSPSGLLAPTPNNTPNVPNLSHNIDVGGVNGVINVTPSDAEQETQQETMAFNEFEKNLITRSLLLDFSEKSEVTDSSSPCSSVLTSQGTEKSTEDDDASVWSIQVNASSIQDEGEDKDEDDEINNEDYYDEDVEEEDYEGCDGGDFLDELCEGLGKITVQEKKITAFAGKHVRFVYNSDDELEGEVVIKDRKSAVSPSVLRLKGMPTPVGKHIRFNDDEEE</sequence>
<feature type="region of interest" description="Disordered" evidence="1">
    <location>
        <begin position="207"/>
        <end position="273"/>
    </location>
</feature>
<protein>
    <submittedName>
        <fullName evidence="2">Uncharacterized protein</fullName>
    </submittedName>
</protein>
<dbReference type="PANTHER" id="PTHR47512">
    <property type="entry name" value="EXPRESSED PROTEIN"/>
    <property type="match status" value="1"/>
</dbReference>
<dbReference type="EMBL" id="JBBNAE010000004">
    <property type="protein sequence ID" value="KAK9129525.1"/>
    <property type="molecule type" value="Genomic_DNA"/>
</dbReference>
<organism evidence="2 3">
    <name type="scientific">Stephania japonica</name>
    <dbReference type="NCBI Taxonomy" id="461633"/>
    <lineage>
        <taxon>Eukaryota</taxon>
        <taxon>Viridiplantae</taxon>
        <taxon>Streptophyta</taxon>
        <taxon>Embryophyta</taxon>
        <taxon>Tracheophyta</taxon>
        <taxon>Spermatophyta</taxon>
        <taxon>Magnoliopsida</taxon>
        <taxon>Ranunculales</taxon>
        <taxon>Menispermaceae</taxon>
        <taxon>Menispermoideae</taxon>
        <taxon>Cissampelideae</taxon>
        <taxon>Stephania</taxon>
    </lineage>
</organism>
<reference evidence="2 3" key="1">
    <citation type="submission" date="2024-01" db="EMBL/GenBank/DDBJ databases">
        <title>Genome assemblies of Stephania.</title>
        <authorList>
            <person name="Yang L."/>
        </authorList>
    </citation>
    <scope>NUCLEOTIDE SEQUENCE [LARGE SCALE GENOMIC DNA]</scope>
    <source>
        <strain evidence="2">QJT</strain>
        <tissue evidence="2">Leaf</tissue>
    </source>
</reference>
<evidence type="ECO:0000256" key="1">
    <source>
        <dbReference type="SAM" id="MobiDB-lite"/>
    </source>
</evidence>
<proteinExistence type="predicted"/>
<gene>
    <name evidence="2" type="ORF">Sjap_010012</name>
</gene>
<feature type="compositionally biased region" description="Polar residues" evidence="1">
    <location>
        <begin position="236"/>
        <end position="246"/>
    </location>
</feature>
<dbReference type="Proteomes" id="UP001417504">
    <property type="component" value="Unassembled WGS sequence"/>
</dbReference>
<accession>A0AAP0JAD5</accession>
<keyword evidence="3" id="KW-1185">Reference proteome</keyword>
<dbReference type="AlphaFoldDB" id="A0AAP0JAD5"/>